<dbReference type="EMBL" id="MDHJ01000001">
    <property type="protein sequence ID" value="OUE08210.1"/>
    <property type="molecule type" value="Genomic_DNA"/>
</dbReference>
<evidence type="ECO:0000313" key="1">
    <source>
        <dbReference type="EMBL" id="OUE08210.1"/>
    </source>
</evidence>
<proteinExistence type="predicted"/>
<dbReference type="Proteomes" id="UP000195106">
    <property type="component" value="Unassembled WGS sequence"/>
</dbReference>
<name>A0A251XRW6_9MICO</name>
<organism evidence="1 2">
    <name type="scientific">Clavibacter michiganensis</name>
    <dbReference type="NCBI Taxonomy" id="28447"/>
    <lineage>
        <taxon>Bacteria</taxon>
        <taxon>Bacillati</taxon>
        <taxon>Actinomycetota</taxon>
        <taxon>Actinomycetes</taxon>
        <taxon>Micrococcales</taxon>
        <taxon>Microbacteriaceae</taxon>
        <taxon>Clavibacter</taxon>
    </lineage>
</organism>
<evidence type="ECO:0000313" key="2">
    <source>
        <dbReference type="Proteomes" id="UP000195106"/>
    </source>
</evidence>
<gene>
    <name evidence="1" type="ORF">CMsap09_04615</name>
</gene>
<comment type="caution">
    <text evidence="1">The sequence shown here is derived from an EMBL/GenBank/DDBJ whole genome shotgun (WGS) entry which is preliminary data.</text>
</comment>
<protein>
    <submittedName>
        <fullName evidence="1">Uncharacterized protein</fullName>
    </submittedName>
</protein>
<accession>A0A251XRW6</accession>
<reference evidence="1 2" key="1">
    <citation type="submission" date="2016-08" db="EMBL/GenBank/DDBJ databases">
        <title>Genome sequence of Clavibacter michiganensis spp. strain CASJ009.</title>
        <authorList>
            <person name="Thapa S.P."/>
            <person name="Coaker G."/>
        </authorList>
    </citation>
    <scope>NUCLEOTIDE SEQUENCE [LARGE SCALE GENOMIC DNA]</scope>
    <source>
        <strain evidence="1">CASJ009</strain>
    </source>
</reference>
<sequence>MPDVCAALLPLATLVITGALTAAGLRSLRD</sequence>
<dbReference type="AlphaFoldDB" id="A0A251XRW6"/>